<dbReference type="Pfam" id="PF00041">
    <property type="entry name" value="fn3"/>
    <property type="match status" value="3"/>
</dbReference>
<dbReference type="SMART" id="SM00060">
    <property type="entry name" value="FN3"/>
    <property type="match status" value="3"/>
</dbReference>
<keyword evidence="3" id="KW-1133">Transmembrane helix</keyword>
<dbReference type="RefSeq" id="XP_065672263.1">
    <property type="nucleotide sequence ID" value="XM_065816191.1"/>
</dbReference>
<dbReference type="Pfam" id="PF07885">
    <property type="entry name" value="Ion_trans_2"/>
    <property type="match status" value="1"/>
</dbReference>
<evidence type="ECO:0000256" key="1">
    <source>
        <dbReference type="ARBA" id="ARBA00022737"/>
    </source>
</evidence>
<evidence type="ECO:0000256" key="4">
    <source>
        <dbReference type="SAM" id="SignalP"/>
    </source>
</evidence>
<dbReference type="InterPro" id="IPR036383">
    <property type="entry name" value="TSP1_rpt_sf"/>
</dbReference>
<dbReference type="SUPFAM" id="SSF81324">
    <property type="entry name" value="Voltage-gated potassium channels"/>
    <property type="match status" value="1"/>
</dbReference>
<dbReference type="PROSITE" id="PS50853">
    <property type="entry name" value="FN3"/>
    <property type="match status" value="3"/>
</dbReference>
<feature type="domain" description="Fibronectin type-III" evidence="5">
    <location>
        <begin position="439"/>
        <end position="534"/>
    </location>
</feature>
<evidence type="ECO:0000313" key="6">
    <source>
        <dbReference type="Proteomes" id="UP001652625"/>
    </source>
</evidence>
<sequence>MVNIKLILLLIEQVYCRFSKWGLNYYYFESQHKRLYWTVNLLDELSTQSEPSDTAFEIVNGQLYITRNLTSNMKHCAKWNENYYFKFLKVDIQNNECSSIGGILPNGVCFDKYSSLIIQSRLCASIGYKLFSSPVLTVKMKNHSEYRILEKDIVSTTPIVPTSVFKMETKEANDSLETSPNYENSVFTEWSFWSFCSATCEGLSQRQRFCVDMYCIGEKVQKKDCGVERCPIHGGFSKWSEWTLCSVSCNGGEKVRTRDCNNPSPQYSGFLCLVDGVVSEWSPWSGCNKPCNNGTMMRKRLCKQPLYGGKSCPENLLEIVSCNLHICSESYADVVFQLDHVYKRDFANSSSKVFQDLENDFKYQILSTYEHVFPNQVLGIKLLSVCINGTRAVLNFSKLDSFQFIYLQDSIEIDYSLGKLLFLNTKALYTLGPNLPSSPPENVSVIPVSSNSFNITWNPVSKTWNDIFNIKGYIVFYRRIQGSSSHYSAIGSSSYSACIIDLLPGTQYIFRVLAYTEYGNGVSSKPVIVATKEKLPDALVSNIQVESISPFSVIVLWEGAPRSLMNGIPLGYNVSYYHDNMYKNSTITSFSSRNLALENLVPATAYIVIICAFNKIGLGPCQQKNFLTLHTPPSEAPVNLTVNKLKMHDTLLLHWNPPPLNKIYGDLISFQIVYKKVVYGFQTTSKTINVHPRFFDFNLTQLESFTTYFIEVRAETDAGVSPSAEISADTCRCPEKVSSNFFMLSPYVTLDKSNAVVGVFPQILNKLINYACGMCYRPSGIYNSSIEQVRNTHGTFSMKSSFANVIKEIGSFTDISFPIHGSVDLPHIMNHPYVPLIQHPGVVMITKKPSVNKVIFDLIKMIFILWRLFLCNILLIILVAAVLWYMNLFSKAKSFSTSFFSGFNEALYLTWVTQTTAGYGDYAPVECFSRVFVIIWMVTGMIITSLIVSYVTTLLLSVNFVVNVGMYDEEIGALNGSYEQSIGVQMNAKVNSKKQYNTVDELFSALINGDVKGVLLDAFTVADVKAFFSNPDIQPTRYIKVRRTYGFVLSGNLENSVDEMKDFININQNEILAIILNSTSKMPEIKVWKPTSLFEPSSILLQYTLISLFSMLFICFLFGSLINLYRKIKKKDDALRNLIDQKNQLTEMKVFFKAFLQDTKQNLLEKDEMYGKQRFELLRLIKHRKIVKRETLV</sequence>
<dbReference type="SUPFAM" id="SSF82895">
    <property type="entry name" value="TSP-1 type 1 repeat"/>
    <property type="match status" value="3"/>
</dbReference>
<proteinExistence type="predicted"/>
<feature type="domain" description="Fibronectin type-III" evidence="5">
    <location>
        <begin position="636"/>
        <end position="736"/>
    </location>
</feature>
<keyword evidence="3" id="KW-0472">Membrane</keyword>
<dbReference type="InterPro" id="IPR003961">
    <property type="entry name" value="FN3_dom"/>
</dbReference>
<dbReference type="InterPro" id="IPR000884">
    <property type="entry name" value="TSP1_rpt"/>
</dbReference>
<keyword evidence="6" id="KW-1185">Reference proteome</keyword>
<gene>
    <name evidence="7" type="primary">LOC100211324</name>
</gene>
<dbReference type="PROSITE" id="PS50092">
    <property type="entry name" value="TSP1"/>
    <property type="match status" value="3"/>
</dbReference>
<dbReference type="CDD" id="cd00063">
    <property type="entry name" value="FN3"/>
    <property type="match status" value="3"/>
</dbReference>
<organism evidence="6 7">
    <name type="scientific">Hydra vulgaris</name>
    <name type="common">Hydra</name>
    <name type="synonym">Hydra attenuata</name>
    <dbReference type="NCBI Taxonomy" id="6087"/>
    <lineage>
        <taxon>Eukaryota</taxon>
        <taxon>Metazoa</taxon>
        <taxon>Cnidaria</taxon>
        <taxon>Hydrozoa</taxon>
        <taxon>Hydroidolina</taxon>
        <taxon>Anthoathecata</taxon>
        <taxon>Aplanulata</taxon>
        <taxon>Hydridae</taxon>
        <taxon>Hydra</taxon>
    </lineage>
</organism>
<dbReference type="GeneID" id="100211324"/>
<keyword evidence="1" id="KW-0677">Repeat</keyword>
<keyword evidence="4" id="KW-0732">Signal</keyword>
<dbReference type="Proteomes" id="UP001652625">
    <property type="component" value="Chromosome 13"/>
</dbReference>
<dbReference type="SUPFAM" id="SSF49265">
    <property type="entry name" value="Fibronectin type III"/>
    <property type="match status" value="2"/>
</dbReference>
<dbReference type="InterPro" id="IPR052065">
    <property type="entry name" value="Compl_asym_regulator"/>
</dbReference>
<evidence type="ECO:0000256" key="3">
    <source>
        <dbReference type="SAM" id="Phobius"/>
    </source>
</evidence>
<feature type="transmembrane region" description="Helical" evidence="3">
    <location>
        <begin position="864"/>
        <end position="886"/>
    </location>
</feature>
<dbReference type="Gene3D" id="2.20.100.10">
    <property type="entry name" value="Thrombospondin type-1 (TSP1) repeat"/>
    <property type="match status" value="3"/>
</dbReference>
<evidence type="ECO:0000259" key="5">
    <source>
        <dbReference type="PROSITE" id="PS50853"/>
    </source>
</evidence>
<evidence type="ECO:0000313" key="7">
    <source>
        <dbReference type="RefSeq" id="XP_065672263.1"/>
    </source>
</evidence>
<dbReference type="InterPro" id="IPR013783">
    <property type="entry name" value="Ig-like_fold"/>
</dbReference>
<dbReference type="Gene3D" id="1.10.287.70">
    <property type="match status" value="1"/>
</dbReference>
<dbReference type="SMART" id="SM00209">
    <property type="entry name" value="TSP1"/>
    <property type="match status" value="3"/>
</dbReference>
<dbReference type="Gene3D" id="2.60.40.10">
    <property type="entry name" value="Immunoglobulins"/>
    <property type="match status" value="3"/>
</dbReference>
<dbReference type="InterPro" id="IPR013099">
    <property type="entry name" value="K_chnl_dom"/>
</dbReference>
<evidence type="ECO:0000256" key="2">
    <source>
        <dbReference type="ARBA" id="ARBA00023157"/>
    </source>
</evidence>
<dbReference type="PANTHER" id="PTHR22906">
    <property type="entry name" value="PROPERDIN"/>
    <property type="match status" value="1"/>
</dbReference>
<dbReference type="Pfam" id="PF00090">
    <property type="entry name" value="TSP_1"/>
    <property type="match status" value="3"/>
</dbReference>
<feature type="signal peptide" evidence="4">
    <location>
        <begin position="1"/>
        <end position="16"/>
    </location>
</feature>
<keyword evidence="2" id="KW-1015">Disulfide bond</keyword>
<keyword evidence="3" id="KW-0812">Transmembrane</keyword>
<feature type="transmembrane region" description="Helical" evidence="3">
    <location>
        <begin position="931"/>
        <end position="956"/>
    </location>
</feature>
<name>A0ABM4DCZ2_HYDVU</name>
<dbReference type="InterPro" id="IPR036116">
    <property type="entry name" value="FN3_sf"/>
</dbReference>
<protein>
    <submittedName>
        <fullName evidence="7">Uncharacterized protein LOC100211324 isoform X3</fullName>
    </submittedName>
</protein>
<reference evidence="7" key="1">
    <citation type="submission" date="2025-08" db="UniProtKB">
        <authorList>
            <consortium name="RefSeq"/>
        </authorList>
    </citation>
    <scope>IDENTIFICATION</scope>
</reference>
<feature type="domain" description="Fibronectin type-III" evidence="5">
    <location>
        <begin position="539"/>
        <end position="634"/>
    </location>
</feature>
<feature type="transmembrane region" description="Helical" evidence="3">
    <location>
        <begin position="1100"/>
        <end position="1125"/>
    </location>
</feature>
<accession>A0ABM4DCZ2</accession>
<feature type="chain" id="PRO_5047082649" evidence="4">
    <location>
        <begin position="17"/>
        <end position="1193"/>
    </location>
</feature>